<feature type="domain" description="RRM" evidence="4">
    <location>
        <begin position="32"/>
        <end position="112"/>
    </location>
</feature>
<dbReference type="PROSITE" id="PS50102">
    <property type="entry name" value="RRM"/>
    <property type="match status" value="3"/>
</dbReference>
<sequence>MAYYDPLAFQQQHQQQQLQPQQPGFGDLRSSATLWMGELEPWMDENWIRGAWYSAGEHVAVKMIRDKYTGVSAGYCFVELSSPAAASKAINTLNGVLIPGTNKIFKLNWASGGNMALAGGVGQEYSLFVGDLSPEVTEFMLVATFQERYLSCRSAKIMTDPATGMSRGYGFVRFTDESEQLRALHEMQGIYCGSRPIRVSMATPKNKIAAAGISVTTVSNMNGSMGMTPAGYGFTPPLQPTSPQHGLSQFTDPNNTTVFVGGLSGITHEDELRGVFAPYGEITYVKIPPGKGCGFVQFVHRQSAEMAINQLNGYQIGNSRIRLSWGRAQNEPKPLSPHGPSMMGAANFRPPMPPQYGFGQGRTSAPFGPYPGLMPGSLPGMMQTQSSRDPMERVPVEHQNRAFIEKKEGLMDRMDQGASWRGSGAIYA</sequence>
<dbReference type="SMART" id="SM00360">
    <property type="entry name" value="RRM"/>
    <property type="match status" value="3"/>
</dbReference>
<keyword evidence="6" id="KW-1185">Reference proteome</keyword>
<comment type="caution">
    <text evidence="5">The sequence shown here is derived from an EMBL/GenBank/DDBJ whole genome shotgun (WGS) entry which is preliminary data.</text>
</comment>
<dbReference type="PANTHER" id="PTHR47640">
    <property type="entry name" value="TRNA SELENOCYSTEINE 1-ASSOCIATED PROTEIN 1-RELATED-RELATED"/>
    <property type="match status" value="1"/>
</dbReference>
<organism evidence="5 6">
    <name type="scientific">Modicella reniformis</name>
    <dbReference type="NCBI Taxonomy" id="1440133"/>
    <lineage>
        <taxon>Eukaryota</taxon>
        <taxon>Fungi</taxon>
        <taxon>Fungi incertae sedis</taxon>
        <taxon>Mucoromycota</taxon>
        <taxon>Mortierellomycotina</taxon>
        <taxon>Mortierellomycetes</taxon>
        <taxon>Mortierellales</taxon>
        <taxon>Mortierellaceae</taxon>
        <taxon>Modicella</taxon>
    </lineage>
</organism>
<dbReference type="InterPro" id="IPR000504">
    <property type="entry name" value="RRM_dom"/>
</dbReference>
<keyword evidence="2 3" id="KW-0694">RNA-binding</keyword>
<evidence type="ECO:0000256" key="2">
    <source>
        <dbReference type="ARBA" id="ARBA00022884"/>
    </source>
</evidence>
<dbReference type="AlphaFoldDB" id="A0A9P6SUT4"/>
<dbReference type="Proteomes" id="UP000749646">
    <property type="component" value="Unassembled WGS sequence"/>
</dbReference>
<dbReference type="InterPro" id="IPR012677">
    <property type="entry name" value="Nucleotide-bd_a/b_plait_sf"/>
</dbReference>
<evidence type="ECO:0000313" key="6">
    <source>
        <dbReference type="Proteomes" id="UP000749646"/>
    </source>
</evidence>
<dbReference type="GO" id="GO:0006376">
    <property type="term" value="P:mRNA splice site recognition"/>
    <property type="evidence" value="ECO:0007669"/>
    <property type="project" value="TreeGrafter"/>
</dbReference>
<dbReference type="FunFam" id="3.30.70.330:FF:000065">
    <property type="entry name" value="mRNA binding post-transcriptional regulator"/>
    <property type="match status" value="1"/>
</dbReference>
<dbReference type="GO" id="GO:0003729">
    <property type="term" value="F:mRNA binding"/>
    <property type="evidence" value="ECO:0007669"/>
    <property type="project" value="InterPro"/>
</dbReference>
<dbReference type="EMBL" id="JAAAHW010000147">
    <property type="protein sequence ID" value="KAG0006065.1"/>
    <property type="molecule type" value="Genomic_DNA"/>
</dbReference>
<proteinExistence type="predicted"/>
<keyword evidence="1" id="KW-0677">Repeat</keyword>
<feature type="domain" description="RRM" evidence="4">
    <location>
        <begin position="125"/>
        <end position="204"/>
    </location>
</feature>
<gene>
    <name evidence="5" type="ORF">BGZ65_009453</name>
</gene>
<dbReference type="CDD" id="cd12344">
    <property type="entry name" value="RRM1_SECp43_like"/>
    <property type="match status" value="1"/>
</dbReference>
<evidence type="ECO:0000259" key="4">
    <source>
        <dbReference type="PROSITE" id="PS50102"/>
    </source>
</evidence>
<name>A0A9P6SUT4_9FUNG</name>
<dbReference type="FunFam" id="3.30.70.330:FF:000159">
    <property type="entry name" value="tRNA selenocysteine 1-associated protein 1"/>
    <property type="match status" value="1"/>
</dbReference>
<protein>
    <recommendedName>
        <fullName evidence="4">RRM domain-containing protein</fullName>
    </recommendedName>
</protein>
<evidence type="ECO:0000256" key="1">
    <source>
        <dbReference type="ARBA" id="ARBA00022737"/>
    </source>
</evidence>
<dbReference type="FunFam" id="3.30.70.330:FF:000227">
    <property type="entry name" value="mRNA binding post-transcriptional regulator"/>
    <property type="match status" value="1"/>
</dbReference>
<feature type="domain" description="RRM" evidence="4">
    <location>
        <begin position="256"/>
        <end position="328"/>
    </location>
</feature>
<dbReference type="InterPro" id="IPR035979">
    <property type="entry name" value="RBD_domain_sf"/>
</dbReference>
<dbReference type="Pfam" id="PF00076">
    <property type="entry name" value="RRM_1"/>
    <property type="match status" value="3"/>
</dbReference>
<dbReference type="Gene3D" id="3.30.70.330">
    <property type="match status" value="3"/>
</dbReference>
<evidence type="ECO:0000313" key="5">
    <source>
        <dbReference type="EMBL" id="KAG0006065.1"/>
    </source>
</evidence>
<dbReference type="PANTHER" id="PTHR47640:SF10">
    <property type="entry name" value="TRNA SELENOCYSTEINE 1-ASSOCIATED PROTEIN 1-RELATED"/>
    <property type="match status" value="1"/>
</dbReference>
<dbReference type="CDD" id="cd12345">
    <property type="entry name" value="RRM2_SECp43_like"/>
    <property type="match status" value="1"/>
</dbReference>
<evidence type="ECO:0000256" key="3">
    <source>
        <dbReference type="PROSITE-ProRule" id="PRU00176"/>
    </source>
</evidence>
<dbReference type="SUPFAM" id="SSF54928">
    <property type="entry name" value="RNA-binding domain, RBD"/>
    <property type="match status" value="2"/>
</dbReference>
<dbReference type="InterPro" id="IPR050825">
    <property type="entry name" value="RBM42_RBP45_47-like"/>
</dbReference>
<dbReference type="GO" id="GO:0005829">
    <property type="term" value="C:cytosol"/>
    <property type="evidence" value="ECO:0007669"/>
    <property type="project" value="TreeGrafter"/>
</dbReference>
<accession>A0A9P6SUT4</accession>
<reference evidence="5" key="1">
    <citation type="journal article" date="2020" name="Fungal Divers.">
        <title>Resolving the Mortierellaceae phylogeny through synthesis of multi-gene phylogenetics and phylogenomics.</title>
        <authorList>
            <person name="Vandepol N."/>
            <person name="Liber J."/>
            <person name="Desiro A."/>
            <person name="Na H."/>
            <person name="Kennedy M."/>
            <person name="Barry K."/>
            <person name="Grigoriev I.V."/>
            <person name="Miller A.N."/>
            <person name="O'Donnell K."/>
            <person name="Stajich J.E."/>
            <person name="Bonito G."/>
        </authorList>
    </citation>
    <scope>NUCLEOTIDE SEQUENCE</scope>
    <source>
        <strain evidence="5">MES-2147</strain>
    </source>
</reference>
<dbReference type="OrthoDB" id="446113at2759"/>